<organism evidence="1">
    <name type="scientific">Atsystermes virus</name>
    <dbReference type="NCBI Taxonomy" id="2796577"/>
    <lineage>
        <taxon>Viruses</taxon>
        <taxon>Riboviria</taxon>
    </lineage>
</organism>
<proteinExistence type="predicted"/>
<reference evidence="1" key="1">
    <citation type="journal article" date="2020" name="Viruses">
        <title>Unmapped RNA Virus Diversity in Termites and their Symbionts.</title>
        <authorList>
            <person name="Lay C.L."/>
            <person name="Shi M."/>
            <person name="Bucek A."/>
            <person name="Bourguignon T."/>
            <person name="Lo N."/>
            <person name="Holmes E.C."/>
        </authorList>
    </citation>
    <scope>NUCLEOTIDE SEQUENCE</scope>
    <source>
        <strain evidence="1">4v_6</strain>
    </source>
</reference>
<sequence length="69" mass="7969">MSGPLLDANPIGWLATLVVRSVVQRGVNSAITALTRPEFDTKMRERRPDFTERELDRLYQEYLESEQDS</sequence>
<reference evidence="1" key="2">
    <citation type="submission" date="2020-09" db="EMBL/GenBank/DDBJ databases">
        <authorList>
            <person name="Le Lay C."/>
            <person name="Shi M."/>
            <person name="Bucek A."/>
            <person name="Bourguignon T."/>
            <person name="Lo N."/>
            <person name="Holmes E.C."/>
        </authorList>
    </citation>
    <scope>NUCLEOTIDE SEQUENCE</scope>
    <source>
        <strain evidence="1">4v_6</strain>
    </source>
</reference>
<accession>A0A7T7GV03</accession>
<protein>
    <submittedName>
        <fullName evidence="1">Uncharacterized protein</fullName>
    </submittedName>
</protein>
<dbReference type="EMBL" id="MW052090">
    <property type="protein sequence ID" value="QQM16287.1"/>
    <property type="molecule type" value="Genomic_RNA"/>
</dbReference>
<evidence type="ECO:0000313" key="1">
    <source>
        <dbReference type="EMBL" id="QQM16287.1"/>
    </source>
</evidence>
<name>A0A7T7GV03_9VIRU</name>